<dbReference type="PANTHER" id="PTHR43792">
    <property type="entry name" value="GNAT FAMILY, PUTATIVE (AFU_ORTHOLOGUE AFUA_3G00765)-RELATED-RELATED"/>
    <property type="match status" value="1"/>
</dbReference>
<comment type="caution">
    <text evidence="2">The sequence shown here is derived from an EMBL/GenBank/DDBJ whole genome shotgun (WGS) entry which is preliminary data.</text>
</comment>
<evidence type="ECO:0000313" key="3">
    <source>
        <dbReference type="Proteomes" id="UP000574769"/>
    </source>
</evidence>
<accession>A0A7W7AK69</accession>
<dbReference type="EMBL" id="JACHNY010000004">
    <property type="protein sequence ID" value="MBB4618356.1"/>
    <property type="molecule type" value="Genomic_DNA"/>
</dbReference>
<proteinExistence type="predicted"/>
<dbReference type="Gene3D" id="3.40.630.30">
    <property type="match status" value="1"/>
</dbReference>
<dbReference type="InterPro" id="IPR016181">
    <property type="entry name" value="Acyl_CoA_acyltransferase"/>
</dbReference>
<dbReference type="PROSITE" id="PS51186">
    <property type="entry name" value="GNAT"/>
    <property type="match status" value="1"/>
</dbReference>
<keyword evidence="2" id="KW-0808">Transferase</keyword>
<reference evidence="2 3" key="1">
    <citation type="submission" date="2020-08" db="EMBL/GenBank/DDBJ databases">
        <title>Genomic Encyclopedia of Type Strains, Phase IV (KMG-IV): sequencing the most valuable type-strain genomes for metagenomic binning, comparative biology and taxonomic classification.</title>
        <authorList>
            <person name="Goeker M."/>
        </authorList>
    </citation>
    <scope>NUCLEOTIDE SEQUENCE [LARGE SCALE GENOMIC DNA]</scope>
    <source>
        <strain evidence="2 3">DSM 15867</strain>
    </source>
</reference>
<evidence type="ECO:0000313" key="2">
    <source>
        <dbReference type="EMBL" id="MBB4618356.1"/>
    </source>
</evidence>
<sequence length="182" mass="19812">MPHPSVATDHAPLLQTDRLVLTGHRPADLDALAAMWSDVRVYAAIGGQPRAREEVWIRLLRSIGTWTAFGYGSWVVRETADGPALGEVGLIEAKRAIDPPLAAPETGWTLSPALHGQGYAREAMAAVLGWADKQGLARTQCIIDPANAASIRLATRLGYARLREARYHDRPILCFERVAAAR</sequence>
<dbReference type="Proteomes" id="UP000574769">
    <property type="component" value="Unassembled WGS sequence"/>
</dbReference>
<organism evidence="2 3">
    <name type="scientific">Sphingomonas abaci</name>
    <dbReference type="NCBI Taxonomy" id="237611"/>
    <lineage>
        <taxon>Bacteria</taxon>
        <taxon>Pseudomonadati</taxon>
        <taxon>Pseudomonadota</taxon>
        <taxon>Alphaproteobacteria</taxon>
        <taxon>Sphingomonadales</taxon>
        <taxon>Sphingomonadaceae</taxon>
        <taxon>Sphingomonas</taxon>
    </lineage>
</organism>
<keyword evidence="3" id="KW-1185">Reference proteome</keyword>
<dbReference type="SUPFAM" id="SSF55729">
    <property type="entry name" value="Acyl-CoA N-acyltransferases (Nat)"/>
    <property type="match status" value="1"/>
</dbReference>
<dbReference type="Pfam" id="PF13302">
    <property type="entry name" value="Acetyltransf_3"/>
    <property type="match status" value="1"/>
</dbReference>
<feature type="domain" description="N-acetyltransferase" evidence="1">
    <location>
        <begin position="19"/>
        <end position="177"/>
    </location>
</feature>
<protein>
    <submittedName>
        <fullName evidence="2">RimJ/RimL family protein N-acetyltransferase</fullName>
    </submittedName>
</protein>
<dbReference type="GO" id="GO:0016747">
    <property type="term" value="F:acyltransferase activity, transferring groups other than amino-acyl groups"/>
    <property type="evidence" value="ECO:0007669"/>
    <property type="project" value="InterPro"/>
</dbReference>
<dbReference type="RefSeq" id="WP_184115029.1">
    <property type="nucleotide sequence ID" value="NZ_JACHNY010000004.1"/>
</dbReference>
<evidence type="ECO:0000259" key="1">
    <source>
        <dbReference type="PROSITE" id="PS51186"/>
    </source>
</evidence>
<dbReference type="InterPro" id="IPR051531">
    <property type="entry name" value="N-acetyltransferase"/>
</dbReference>
<dbReference type="PANTHER" id="PTHR43792:SF16">
    <property type="entry name" value="N-ACETYLTRANSFERASE DOMAIN-CONTAINING PROTEIN"/>
    <property type="match status" value="1"/>
</dbReference>
<gene>
    <name evidence="2" type="ORF">GGQ96_002492</name>
</gene>
<dbReference type="AlphaFoldDB" id="A0A7W7AK69"/>
<dbReference type="InterPro" id="IPR000182">
    <property type="entry name" value="GNAT_dom"/>
</dbReference>
<name>A0A7W7AK69_9SPHN</name>